<protein>
    <submittedName>
        <fullName evidence="2">C6 domain-containing protein</fullName>
    </submittedName>
</protein>
<organism evidence="1 2">
    <name type="scientific">Panagrolaimus sp. ES5</name>
    <dbReference type="NCBI Taxonomy" id="591445"/>
    <lineage>
        <taxon>Eukaryota</taxon>
        <taxon>Metazoa</taxon>
        <taxon>Ecdysozoa</taxon>
        <taxon>Nematoda</taxon>
        <taxon>Chromadorea</taxon>
        <taxon>Rhabditida</taxon>
        <taxon>Tylenchina</taxon>
        <taxon>Panagrolaimomorpha</taxon>
        <taxon>Panagrolaimoidea</taxon>
        <taxon>Panagrolaimidae</taxon>
        <taxon>Panagrolaimus</taxon>
    </lineage>
</organism>
<name>A0AC34FB57_9BILA</name>
<dbReference type="Proteomes" id="UP000887579">
    <property type="component" value="Unplaced"/>
</dbReference>
<dbReference type="WBParaSite" id="ES5_v2.g14463.t1">
    <property type="protein sequence ID" value="ES5_v2.g14463.t1"/>
    <property type="gene ID" value="ES5_v2.g14463"/>
</dbReference>
<sequence length="140" mass="14709">MYHLLVAVVVVVLQCINLSNAACKMDATTTPPPLPCALCPTLPLTTAPYHPTTINSNGVVTDSINAAGCKQYTVNCFAVGTKYVVVGANEQFIQLSQATPGAKSAVLTCNAQGQIIGNVVPSNMPLTVTSVYCSTQRYNM</sequence>
<evidence type="ECO:0000313" key="1">
    <source>
        <dbReference type="Proteomes" id="UP000887579"/>
    </source>
</evidence>
<evidence type="ECO:0000313" key="2">
    <source>
        <dbReference type="WBParaSite" id="ES5_v2.g14463.t1"/>
    </source>
</evidence>
<reference evidence="2" key="1">
    <citation type="submission" date="2022-11" db="UniProtKB">
        <authorList>
            <consortium name="WormBaseParasite"/>
        </authorList>
    </citation>
    <scope>IDENTIFICATION</scope>
</reference>
<accession>A0AC34FB57</accession>
<proteinExistence type="predicted"/>